<dbReference type="KEGG" id="scl:sce6822"/>
<dbReference type="InterPro" id="IPR043504">
    <property type="entry name" value="Peptidase_S1_PA_chymotrypsin"/>
</dbReference>
<dbReference type="Pfam" id="PF19964">
    <property type="entry name" value="EAD11"/>
    <property type="match status" value="1"/>
</dbReference>
<dbReference type="HOGENOM" id="CLU_066144_0_0_7"/>
<name>A9GTT3_SORC5</name>
<dbReference type="STRING" id="448385.sce6822"/>
<feature type="domain" description="Effector-associated" evidence="1">
    <location>
        <begin position="8"/>
        <end position="85"/>
    </location>
</feature>
<organism evidence="2 3">
    <name type="scientific">Sorangium cellulosum (strain So ce56)</name>
    <name type="common">Polyangium cellulosum (strain So ce56)</name>
    <dbReference type="NCBI Taxonomy" id="448385"/>
    <lineage>
        <taxon>Bacteria</taxon>
        <taxon>Pseudomonadati</taxon>
        <taxon>Myxococcota</taxon>
        <taxon>Polyangia</taxon>
        <taxon>Polyangiales</taxon>
        <taxon>Polyangiaceae</taxon>
        <taxon>Sorangium</taxon>
    </lineage>
</organism>
<sequence>MRPMDNTFFDELRDLVGDDELEKALARLLTFVQRSDRHVYNAALALKSSLRNLDRQRLDPSFSPQDRSKARRQLAADLLAVIDEASRIRENERPLQQPPVSARPLSTDLPGGTLEKIIGADRLMSLAWVRKGLQAARAVCRVETPSGVGTGFLIEGRLLLTNHHVIPDPGVAERSVIAFNYEDDDRGNLLTVHRYNLDRARFRTSEGLDCTAVGVGAGIAEAGDLAEWGALKLTLRRPSVGEFVTIIQHPGGGLKKIALSENQVVNVQEEIAQYTTDTLPGSSGSPVLDDRWEVVAIHHAGGHLSKRDGTGARHFINEGILSAAVDRAVLI</sequence>
<dbReference type="SUPFAM" id="SSF50494">
    <property type="entry name" value="Trypsin-like serine proteases"/>
    <property type="match status" value="1"/>
</dbReference>
<dbReference type="AlphaFoldDB" id="A9GTT3"/>
<dbReference type="Pfam" id="PF13365">
    <property type="entry name" value="Trypsin_2"/>
    <property type="match status" value="1"/>
</dbReference>
<dbReference type="InterPro" id="IPR045439">
    <property type="entry name" value="EAD11"/>
</dbReference>
<protein>
    <submittedName>
        <fullName evidence="2">Serine protease</fullName>
    </submittedName>
</protein>
<dbReference type="EMBL" id="AM746676">
    <property type="protein sequence ID" value="CAN96991.1"/>
    <property type="molecule type" value="Genomic_DNA"/>
</dbReference>
<gene>
    <name evidence="2" type="ordered locus">sce6822</name>
</gene>
<dbReference type="PANTHER" id="PTHR36234">
    <property type="entry name" value="LYSYL ENDOPEPTIDASE"/>
    <property type="match status" value="1"/>
</dbReference>
<dbReference type="Gene3D" id="2.40.10.10">
    <property type="entry name" value="Trypsin-like serine proteases"/>
    <property type="match status" value="2"/>
</dbReference>
<dbReference type="InterPro" id="IPR009003">
    <property type="entry name" value="Peptidase_S1_PA"/>
</dbReference>
<accession>A9GTT3</accession>
<reference evidence="2 3" key="1">
    <citation type="journal article" date="2007" name="Nat. Biotechnol.">
        <title>Complete genome sequence of the myxobacterium Sorangium cellulosum.</title>
        <authorList>
            <person name="Schneiker S."/>
            <person name="Perlova O."/>
            <person name="Kaiser O."/>
            <person name="Gerth K."/>
            <person name="Alici A."/>
            <person name="Altmeyer M.O."/>
            <person name="Bartels D."/>
            <person name="Bekel T."/>
            <person name="Beyer S."/>
            <person name="Bode E."/>
            <person name="Bode H.B."/>
            <person name="Bolten C.J."/>
            <person name="Choudhuri J.V."/>
            <person name="Doss S."/>
            <person name="Elnakady Y.A."/>
            <person name="Frank B."/>
            <person name="Gaigalat L."/>
            <person name="Goesmann A."/>
            <person name="Groeger C."/>
            <person name="Gross F."/>
            <person name="Jelsbak L."/>
            <person name="Jelsbak L."/>
            <person name="Kalinowski J."/>
            <person name="Kegler C."/>
            <person name="Knauber T."/>
            <person name="Konietzny S."/>
            <person name="Kopp M."/>
            <person name="Krause L."/>
            <person name="Krug D."/>
            <person name="Linke B."/>
            <person name="Mahmud T."/>
            <person name="Martinez-Arias R."/>
            <person name="McHardy A.C."/>
            <person name="Merai M."/>
            <person name="Meyer F."/>
            <person name="Mormann S."/>
            <person name="Munoz-Dorado J."/>
            <person name="Perez J."/>
            <person name="Pradella S."/>
            <person name="Rachid S."/>
            <person name="Raddatz G."/>
            <person name="Rosenau F."/>
            <person name="Rueckert C."/>
            <person name="Sasse F."/>
            <person name="Scharfe M."/>
            <person name="Schuster S.C."/>
            <person name="Suen G."/>
            <person name="Treuner-Lange A."/>
            <person name="Velicer G.J."/>
            <person name="Vorholter F.-J."/>
            <person name="Weissman K.J."/>
            <person name="Welch R.D."/>
            <person name="Wenzel S.C."/>
            <person name="Whitworth D.E."/>
            <person name="Wilhelm S."/>
            <person name="Wittmann C."/>
            <person name="Bloecker H."/>
            <person name="Puehler A."/>
            <person name="Mueller R."/>
        </authorList>
    </citation>
    <scope>NUCLEOTIDE SEQUENCE [LARGE SCALE GENOMIC DNA]</scope>
    <source>
        <strain evidence="3">So ce56</strain>
    </source>
</reference>
<dbReference type="GO" id="GO:0006508">
    <property type="term" value="P:proteolysis"/>
    <property type="evidence" value="ECO:0007669"/>
    <property type="project" value="UniProtKB-KW"/>
</dbReference>
<keyword evidence="2" id="KW-0645">Protease</keyword>
<keyword evidence="2" id="KW-0378">Hydrolase</keyword>
<dbReference type="Proteomes" id="UP000002139">
    <property type="component" value="Chromosome"/>
</dbReference>
<proteinExistence type="predicted"/>
<evidence type="ECO:0000313" key="2">
    <source>
        <dbReference type="EMBL" id="CAN96991.1"/>
    </source>
</evidence>
<dbReference type="GO" id="GO:0008233">
    <property type="term" value="F:peptidase activity"/>
    <property type="evidence" value="ECO:0007669"/>
    <property type="project" value="UniProtKB-KW"/>
</dbReference>
<keyword evidence="3" id="KW-1185">Reference proteome</keyword>
<evidence type="ECO:0000313" key="3">
    <source>
        <dbReference type="Proteomes" id="UP000002139"/>
    </source>
</evidence>
<dbReference type="PANTHER" id="PTHR36234:SF5">
    <property type="entry name" value="LYSYL ENDOPEPTIDASE"/>
    <property type="match status" value="1"/>
</dbReference>
<evidence type="ECO:0000259" key="1">
    <source>
        <dbReference type="Pfam" id="PF19964"/>
    </source>
</evidence>
<dbReference type="eggNOG" id="COG3591">
    <property type="taxonomic scope" value="Bacteria"/>
</dbReference>